<dbReference type="AlphaFoldDB" id="A0A318ZCB7"/>
<dbReference type="Gene3D" id="2.20.25.420">
    <property type="entry name" value="ZPR1, zinc finger domain"/>
    <property type="match status" value="2"/>
</dbReference>
<dbReference type="FunFam" id="2.20.25.420:FF:000002">
    <property type="entry name" value="Zinc finger protein ZPR1"/>
    <property type="match status" value="1"/>
</dbReference>
<evidence type="ECO:0000256" key="1">
    <source>
        <dbReference type="ARBA" id="ARBA00004123"/>
    </source>
</evidence>
<dbReference type="FunFam" id="2.60.120.1040:FF:000004">
    <property type="entry name" value="Zinc finger protein ZPR1"/>
    <property type="match status" value="1"/>
</dbReference>
<evidence type="ECO:0000259" key="10">
    <source>
        <dbReference type="SMART" id="SM00709"/>
    </source>
</evidence>
<dbReference type="FunFam" id="2.60.120.1040:FF:000001">
    <property type="entry name" value="Zinc finger protein ZPR1"/>
    <property type="match status" value="1"/>
</dbReference>
<feature type="compositionally biased region" description="Basic and acidic residues" evidence="9">
    <location>
        <begin position="416"/>
        <end position="427"/>
    </location>
</feature>
<dbReference type="RefSeq" id="XP_025428315.1">
    <property type="nucleotide sequence ID" value="XM_025579762.1"/>
</dbReference>
<name>A0A318ZCB7_9EURO</name>
<dbReference type="InterPro" id="IPR042451">
    <property type="entry name" value="ZPR1_A/B_dom"/>
</dbReference>
<dbReference type="InterPro" id="IPR004457">
    <property type="entry name" value="Znf_ZPR1"/>
</dbReference>
<proteinExistence type="inferred from homology"/>
<dbReference type="OrthoDB" id="308464at2759"/>
<dbReference type="NCBIfam" id="TIGR00310">
    <property type="entry name" value="ZPR1_znf"/>
    <property type="match status" value="2"/>
</dbReference>
<keyword evidence="6" id="KW-0862">Zinc</keyword>
<evidence type="ECO:0000256" key="5">
    <source>
        <dbReference type="ARBA" id="ARBA00022771"/>
    </source>
</evidence>
<feature type="domain" description="Zinc finger ZPR1-type" evidence="10">
    <location>
        <begin position="30"/>
        <end position="189"/>
    </location>
</feature>
<reference evidence="11 12" key="1">
    <citation type="submission" date="2016-12" db="EMBL/GenBank/DDBJ databases">
        <title>The genomes of Aspergillus section Nigri reveals drivers in fungal speciation.</title>
        <authorList>
            <consortium name="DOE Joint Genome Institute"/>
            <person name="Vesth T.C."/>
            <person name="Nybo J."/>
            <person name="Theobald S."/>
            <person name="Brandl J."/>
            <person name="Frisvad J.C."/>
            <person name="Nielsen K.F."/>
            <person name="Lyhne E.K."/>
            <person name="Kogle M.E."/>
            <person name="Kuo A."/>
            <person name="Riley R."/>
            <person name="Clum A."/>
            <person name="Nolan M."/>
            <person name="Lipzen A."/>
            <person name="Salamov A."/>
            <person name="Henrissat B."/>
            <person name="Wiebenga A."/>
            <person name="De Vries R.P."/>
            <person name="Grigoriev I.V."/>
            <person name="Mortensen U.H."/>
            <person name="Andersen M.R."/>
            <person name="Baker S.E."/>
        </authorList>
    </citation>
    <scope>NUCLEOTIDE SEQUENCE [LARGE SCALE GENOMIC DNA]</scope>
    <source>
        <strain evidence="11 12">JOP 1030-1</strain>
    </source>
</reference>
<dbReference type="InterPro" id="IPR040141">
    <property type="entry name" value="ZPR1"/>
</dbReference>
<evidence type="ECO:0000256" key="2">
    <source>
        <dbReference type="ARBA" id="ARBA00008354"/>
    </source>
</evidence>
<evidence type="ECO:0000256" key="8">
    <source>
        <dbReference type="ARBA" id="ARBA00054139"/>
    </source>
</evidence>
<comment type="function">
    <text evidence="8">Acts as a protein folding chaperone for elongation factor 1-alpha.</text>
</comment>
<dbReference type="GeneID" id="37080991"/>
<dbReference type="Pfam" id="PF22794">
    <property type="entry name" value="jr-ZPR1"/>
    <property type="match status" value="2"/>
</dbReference>
<gene>
    <name evidence="11" type="ORF">BP01DRAFT_425713</name>
</gene>
<dbReference type="Gene3D" id="2.60.120.1040">
    <property type="entry name" value="ZPR1, A/B domain"/>
    <property type="match status" value="2"/>
</dbReference>
<evidence type="ECO:0000256" key="9">
    <source>
        <dbReference type="SAM" id="MobiDB-lite"/>
    </source>
</evidence>
<dbReference type="STRING" id="1450539.A0A318ZCB7"/>
<organism evidence="11 12">
    <name type="scientific">Aspergillus saccharolyticus JOP 1030-1</name>
    <dbReference type="NCBI Taxonomy" id="1450539"/>
    <lineage>
        <taxon>Eukaryota</taxon>
        <taxon>Fungi</taxon>
        <taxon>Dikarya</taxon>
        <taxon>Ascomycota</taxon>
        <taxon>Pezizomycotina</taxon>
        <taxon>Eurotiomycetes</taxon>
        <taxon>Eurotiomycetidae</taxon>
        <taxon>Eurotiales</taxon>
        <taxon>Aspergillaceae</taxon>
        <taxon>Aspergillus</taxon>
        <taxon>Aspergillus subgen. Circumdati</taxon>
    </lineage>
</organism>
<comment type="subcellular location">
    <subcellularLocation>
        <location evidence="1">Nucleus</location>
    </subcellularLocation>
</comment>
<evidence type="ECO:0000256" key="7">
    <source>
        <dbReference type="ARBA" id="ARBA00023242"/>
    </source>
</evidence>
<keyword evidence="4" id="KW-0677">Repeat</keyword>
<feature type="compositionally biased region" description="Basic and acidic residues" evidence="9">
    <location>
        <begin position="434"/>
        <end position="459"/>
    </location>
</feature>
<keyword evidence="12" id="KW-1185">Reference proteome</keyword>
<dbReference type="EMBL" id="KZ821253">
    <property type="protein sequence ID" value="PYH42333.1"/>
    <property type="molecule type" value="Genomic_DNA"/>
</dbReference>
<dbReference type="InterPro" id="IPR056180">
    <property type="entry name" value="ZPR1_jr_dom"/>
</dbReference>
<protein>
    <submittedName>
        <fullName evidence="11">Zf-ZPR1-domain-containing protein</fullName>
    </submittedName>
</protein>
<dbReference type="Proteomes" id="UP000248349">
    <property type="component" value="Unassembled WGS sequence"/>
</dbReference>
<feature type="domain" description="Zinc finger ZPR1-type" evidence="10">
    <location>
        <begin position="245"/>
        <end position="409"/>
    </location>
</feature>
<keyword evidence="5" id="KW-0863">Zinc-finger</keyword>
<evidence type="ECO:0000256" key="6">
    <source>
        <dbReference type="ARBA" id="ARBA00022833"/>
    </source>
</evidence>
<evidence type="ECO:0000256" key="3">
    <source>
        <dbReference type="ARBA" id="ARBA00022723"/>
    </source>
</evidence>
<sequence length="459" mass="51413">MSADGEQVAFQKPGDLVERNEESGAMTMESLCMNCHENGRTTFLLIRIPYFRDVILEAFECEHCHFKNNSIKSASQIQEKGSIYHLEVENEADLQRQVVRSDVSVFKLESLGIEMPKGEGQLTTVEGVIRKIHESLSSEQDLRKEQAPELYEALVPIIAKLEKILESDASAFPFTISLDDPTGNSWIAPTTSDAGHKYRRRDYLRTHEQNEELGIAGDPNAVQNEQQGNPEDEEIVPGQVYSLPAECPACAKPCTVNMKQVEIPHFKEVLVFGTNCDHCGYKSSDVKTGGSVPEKGKRITLRVENEVDLARDILKSDTCALSSEELEVRVEPGTLGGRFTTVEGLLTEIRDQLHGQIFDFADTSAGDSLADSDKEKWDRFFKRLDLAISGELKFNITLEDPMASSYVQDLCAPAKDEQITTEEYTRTEEEEEELGLKDMKTEGYEADADQKEEEKPAEQ</sequence>
<dbReference type="SMART" id="SM00709">
    <property type="entry name" value="Zpr1"/>
    <property type="match status" value="2"/>
</dbReference>
<dbReference type="GO" id="GO:0005634">
    <property type="term" value="C:nucleus"/>
    <property type="evidence" value="ECO:0007669"/>
    <property type="project" value="UniProtKB-SubCell"/>
</dbReference>
<evidence type="ECO:0000313" key="12">
    <source>
        <dbReference type="Proteomes" id="UP000248349"/>
    </source>
</evidence>
<dbReference type="PANTHER" id="PTHR10876">
    <property type="entry name" value="ZINC FINGER PROTEIN ZPR1"/>
    <property type="match status" value="1"/>
</dbReference>
<feature type="region of interest" description="Disordered" evidence="9">
    <location>
        <begin position="211"/>
        <end position="232"/>
    </location>
</feature>
<dbReference type="Pfam" id="PF03367">
    <property type="entry name" value="Zn_ribbon_ZPR1"/>
    <property type="match status" value="2"/>
</dbReference>
<dbReference type="PANTHER" id="PTHR10876:SF0">
    <property type="entry name" value="ZINC FINGER PROTEIN ZPR1"/>
    <property type="match status" value="1"/>
</dbReference>
<dbReference type="InterPro" id="IPR042452">
    <property type="entry name" value="ZPR1_Znf1/2"/>
</dbReference>
<keyword evidence="3" id="KW-0479">Metal-binding</keyword>
<dbReference type="GO" id="GO:0008270">
    <property type="term" value="F:zinc ion binding"/>
    <property type="evidence" value="ECO:0007669"/>
    <property type="project" value="UniProtKB-KW"/>
</dbReference>
<dbReference type="FunFam" id="2.20.25.420:FF:000001">
    <property type="entry name" value="Zinc finger protein ZPR1"/>
    <property type="match status" value="1"/>
</dbReference>
<evidence type="ECO:0000313" key="11">
    <source>
        <dbReference type="EMBL" id="PYH42333.1"/>
    </source>
</evidence>
<comment type="similarity">
    <text evidence="2">Belongs to the ZPR1 family.</text>
</comment>
<keyword evidence="7" id="KW-0539">Nucleus</keyword>
<evidence type="ECO:0000256" key="4">
    <source>
        <dbReference type="ARBA" id="ARBA00022737"/>
    </source>
</evidence>
<feature type="region of interest" description="Disordered" evidence="9">
    <location>
        <begin position="416"/>
        <end position="459"/>
    </location>
</feature>
<accession>A0A318ZCB7</accession>